<proteinExistence type="predicted"/>
<organism evidence="1 2">
    <name type="scientific">Apiospora saccharicola</name>
    <dbReference type="NCBI Taxonomy" id="335842"/>
    <lineage>
        <taxon>Eukaryota</taxon>
        <taxon>Fungi</taxon>
        <taxon>Dikarya</taxon>
        <taxon>Ascomycota</taxon>
        <taxon>Pezizomycotina</taxon>
        <taxon>Sordariomycetes</taxon>
        <taxon>Xylariomycetidae</taxon>
        <taxon>Amphisphaeriales</taxon>
        <taxon>Apiosporaceae</taxon>
        <taxon>Apiospora</taxon>
    </lineage>
</organism>
<dbReference type="EMBL" id="JAQQWM010000003">
    <property type="protein sequence ID" value="KAK8072608.1"/>
    <property type="molecule type" value="Genomic_DNA"/>
</dbReference>
<protein>
    <submittedName>
        <fullName evidence="1">Uncharacterized protein</fullName>
    </submittedName>
</protein>
<reference evidence="1 2" key="1">
    <citation type="submission" date="2023-01" db="EMBL/GenBank/DDBJ databases">
        <title>Analysis of 21 Apiospora genomes using comparative genomics revels a genus with tremendous synthesis potential of carbohydrate active enzymes and secondary metabolites.</title>
        <authorList>
            <person name="Sorensen T."/>
        </authorList>
    </citation>
    <scope>NUCLEOTIDE SEQUENCE [LARGE SCALE GENOMIC DNA]</scope>
    <source>
        <strain evidence="1 2">CBS 83171</strain>
    </source>
</reference>
<sequence length="346" mass="38665">MAEPGTPSNVEWDEDLIQFTPESSVAESDDEFILVTPQSTVVVSDDDLIPSFFMAEAFRLIEAPVDVRHGVYSSIFANGDGKNLLEALPDLLRKEALPKSLQKGECLSYLTIQINAFDLEHRDAWLKIEWKTAQGEVFSQVFIHLDHEIIRHIIDNVGEVDQLNIIIDPSAAAHDADADADLTQILYLWIKVREVASLLSKMKHWGVQNLAIKMTSVGPSTFKLTSRRLGKLPFMVKSDYNFLSLVHMAIFEPLISGKKVDGATKMSATSLEWYYQILPVGDITADQDLTPDRGSTPEPILTLIDGLGAFSNGPVMWNLRDEYSIISTFFKDVTLARMRVEEGPPL</sequence>
<dbReference type="Proteomes" id="UP001446871">
    <property type="component" value="Unassembled WGS sequence"/>
</dbReference>
<accession>A0ABR1VN26</accession>
<evidence type="ECO:0000313" key="1">
    <source>
        <dbReference type="EMBL" id="KAK8072608.1"/>
    </source>
</evidence>
<name>A0ABR1VN26_9PEZI</name>
<comment type="caution">
    <text evidence="1">The sequence shown here is derived from an EMBL/GenBank/DDBJ whole genome shotgun (WGS) entry which is preliminary data.</text>
</comment>
<gene>
    <name evidence="1" type="ORF">PG996_005956</name>
</gene>
<keyword evidence="2" id="KW-1185">Reference proteome</keyword>
<evidence type="ECO:0000313" key="2">
    <source>
        <dbReference type="Proteomes" id="UP001446871"/>
    </source>
</evidence>